<name>A0AAD4S9R5_9MAGN</name>
<dbReference type="PIRSF" id="PIRSF037006">
    <property type="entry name" value="Wax_synthase"/>
    <property type="match status" value="1"/>
</dbReference>
<feature type="transmembrane region" description="Helical" evidence="9">
    <location>
        <begin position="12"/>
        <end position="29"/>
    </location>
</feature>
<keyword evidence="5 9" id="KW-0812">Transmembrane</keyword>
<evidence type="ECO:0000256" key="2">
    <source>
        <dbReference type="ARBA" id="ARBA00005179"/>
    </source>
</evidence>
<dbReference type="InterPro" id="IPR032805">
    <property type="entry name" value="Wax_synthase_dom"/>
</dbReference>
<evidence type="ECO:0000313" key="11">
    <source>
        <dbReference type="EMBL" id="KAI3877682.1"/>
    </source>
</evidence>
<protein>
    <recommendedName>
        <fullName evidence="10">Wax synthase domain-containing protein</fullName>
    </recommendedName>
</protein>
<feature type="transmembrane region" description="Helical" evidence="9">
    <location>
        <begin position="295"/>
        <end position="317"/>
    </location>
</feature>
<comment type="caution">
    <text evidence="11">The sequence shown here is derived from an EMBL/GenBank/DDBJ whole genome shotgun (WGS) entry which is preliminary data.</text>
</comment>
<reference evidence="11" key="1">
    <citation type="submission" date="2022-04" db="EMBL/GenBank/DDBJ databases">
        <title>A functionally conserved STORR gene fusion in Papaver species that diverged 16.8 million years ago.</title>
        <authorList>
            <person name="Catania T."/>
        </authorList>
    </citation>
    <scope>NUCLEOTIDE SEQUENCE</scope>
    <source>
        <strain evidence="11">S-188037</strain>
    </source>
</reference>
<dbReference type="GO" id="GO:0008374">
    <property type="term" value="F:O-acyltransferase activity"/>
    <property type="evidence" value="ECO:0007669"/>
    <property type="project" value="InterPro"/>
</dbReference>
<feature type="transmembrane region" description="Helical" evidence="9">
    <location>
        <begin position="61"/>
        <end position="82"/>
    </location>
</feature>
<gene>
    <name evidence="11" type="ORF">MKW98_020163</name>
</gene>
<evidence type="ECO:0000313" key="12">
    <source>
        <dbReference type="Proteomes" id="UP001202328"/>
    </source>
</evidence>
<dbReference type="Pfam" id="PF13813">
    <property type="entry name" value="MBOAT_2"/>
    <property type="match status" value="1"/>
</dbReference>
<dbReference type="PANTHER" id="PTHR31595:SF57">
    <property type="entry name" value="OS04G0481900 PROTEIN"/>
    <property type="match status" value="1"/>
</dbReference>
<feature type="transmembrane region" description="Helical" evidence="9">
    <location>
        <begin position="238"/>
        <end position="259"/>
    </location>
</feature>
<dbReference type="AlphaFoldDB" id="A0AAD4S9R5"/>
<comment type="similarity">
    <text evidence="3">Belongs to the wax synthase family.</text>
</comment>
<keyword evidence="8" id="KW-0012">Acyltransferase</keyword>
<keyword evidence="4" id="KW-0808">Transferase</keyword>
<dbReference type="InterPro" id="IPR017088">
    <property type="entry name" value="Wax_synthase_Magnoliopsida"/>
</dbReference>
<feature type="transmembrane region" description="Helical" evidence="9">
    <location>
        <begin position="36"/>
        <end position="55"/>
    </location>
</feature>
<evidence type="ECO:0000256" key="5">
    <source>
        <dbReference type="ARBA" id="ARBA00022692"/>
    </source>
</evidence>
<feature type="transmembrane region" description="Helical" evidence="9">
    <location>
        <begin position="126"/>
        <end position="144"/>
    </location>
</feature>
<feature type="transmembrane region" description="Helical" evidence="9">
    <location>
        <begin position="156"/>
        <end position="175"/>
    </location>
</feature>
<evidence type="ECO:0000256" key="8">
    <source>
        <dbReference type="ARBA" id="ARBA00023315"/>
    </source>
</evidence>
<dbReference type="Proteomes" id="UP001202328">
    <property type="component" value="Unassembled WGS sequence"/>
</dbReference>
<feature type="domain" description="Wax synthase" evidence="10">
    <location>
        <begin position="187"/>
        <end position="273"/>
    </location>
</feature>
<evidence type="ECO:0000256" key="7">
    <source>
        <dbReference type="ARBA" id="ARBA00023136"/>
    </source>
</evidence>
<accession>A0AAD4S9R5</accession>
<proteinExistence type="inferred from homology"/>
<keyword evidence="12" id="KW-1185">Reference proteome</keyword>
<dbReference type="PANTHER" id="PTHR31595">
    <property type="entry name" value="LONG-CHAIN-ALCOHOL O-FATTY-ACYLTRANSFERASE 3-RELATED"/>
    <property type="match status" value="1"/>
</dbReference>
<dbReference type="EMBL" id="JAJJMB010012369">
    <property type="protein sequence ID" value="KAI3877682.1"/>
    <property type="molecule type" value="Genomic_DNA"/>
</dbReference>
<dbReference type="InterPro" id="IPR044851">
    <property type="entry name" value="Wax_synthase"/>
</dbReference>
<evidence type="ECO:0000256" key="9">
    <source>
        <dbReference type="SAM" id="Phobius"/>
    </source>
</evidence>
<evidence type="ECO:0000256" key="4">
    <source>
        <dbReference type="ARBA" id="ARBA00022679"/>
    </source>
</evidence>
<comment type="pathway">
    <text evidence="2">Secondary metabolite biosynthesis.</text>
</comment>
<evidence type="ECO:0000256" key="1">
    <source>
        <dbReference type="ARBA" id="ARBA00004141"/>
    </source>
</evidence>
<evidence type="ECO:0000259" key="10">
    <source>
        <dbReference type="Pfam" id="PF13813"/>
    </source>
</evidence>
<evidence type="ECO:0000256" key="3">
    <source>
        <dbReference type="ARBA" id="ARBA00007282"/>
    </source>
</evidence>
<keyword evidence="6 9" id="KW-1133">Transmembrane helix</keyword>
<evidence type="ECO:0000256" key="6">
    <source>
        <dbReference type="ARBA" id="ARBA00022989"/>
    </source>
</evidence>
<keyword evidence="7 9" id="KW-0472">Membrane</keyword>
<dbReference type="GO" id="GO:0016020">
    <property type="term" value="C:membrane"/>
    <property type="evidence" value="ECO:0007669"/>
    <property type="project" value="UniProtKB-SubCell"/>
</dbReference>
<sequence length="354" mass="40934">MESLEDEIKNLIKVWITVMICLTYCYLISRNIPKGIFRFISILPIIPIFIILPLYLSWVQFAGTIGFFITWLANFKLILFSFNHGPLSSPSISFQHFISIACFPINFKQTPSTQTDNPSSQNPQSYYLMYALKGLILVLIVHAYNYKQYLHPNFVILLYCMHIYLQLELMLIVIAESVQFFLGLELEPQFNQPFLSTSLQDFWGKRWNLMVTGILRPTVYQPVQSIFMRIVGKRCAKLIALLATFVVSGLMHELIVYYLGRVWPTWEISYFFVLHGVALAVEIELKRCFRGKCDLPQLVSGPLTAGFVLVTGSWLFFPQFLRCGADVRAIREYAIIWESIMGLVKKCWDTFLGH</sequence>
<dbReference type="GO" id="GO:0006629">
    <property type="term" value="P:lipid metabolic process"/>
    <property type="evidence" value="ECO:0007669"/>
    <property type="project" value="InterPro"/>
</dbReference>
<comment type="subcellular location">
    <subcellularLocation>
        <location evidence="1">Membrane</location>
        <topology evidence="1">Multi-pass membrane protein</topology>
    </subcellularLocation>
</comment>
<organism evidence="11 12">
    <name type="scientific">Papaver atlanticum</name>
    <dbReference type="NCBI Taxonomy" id="357466"/>
    <lineage>
        <taxon>Eukaryota</taxon>
        <taxon>Viridiplantae</taxon>
        <taxon>Streptophyta</taxon>
        <taxon>Embryophyta</taxon>
        <taxon>Tracheophyta</taxon>
        <taxon>Spermatophyta</taxon>
        <taxon>Magnoliopsida</taxon>
        <taxon>Ranunculales</taxon>
        <taxon>Papaveraceae</taxon>
        <taxon>Papaveroideae</taxon>
        <taxon>Papaver</taxon>
    </lineage>
</organism>